<gene>
    <name evidence="4" type="primary">LOC111005289</name>
</gene>
<feature type="region of interest" description="Disordered" evidence="2">
    <location>
        <begin position="66"/>
        <end position="97"/>
    </location>
</feature>
<dbReference type="GeneID" id="111005289"/>
<evidence type="ECO:0000256" key="2">
    <source>
        <dbReference type="SAM" id="MobiDB-lite"/>
    </source>
</evidence>
<organism evidence="3 4">
    <name type="scientific">Momordica charantia</name>
    <name type="common">Bitter gourd</name>
    <name type="synonym">Balsam pear</name>
    <dbReference type="NCBI Taxonomy" id="3673"/>
    <lineage>
        <taxon>Eukaryota</taxon>
        <taxon>Viridiplantae</taxon>
        <taxon>Streptophyta</taxon>
        <taxon>Embryophyta</taxon>
        <taxon>Tracheophyta</taxon>
        <taxon>Spermatophyta</taxon>
        <taxon>Magnoliopsida</taxon>
        <taxon>eudicotyledons</taxon>
        <taxon>Gunneridae</taxon>
        <taxon>Pentapetalae</taxon>
        <taxon>rosids</taxon>
        <taxon>fabids</taxon>
        <taxon>Cucurbitales</taxon>
        <taxon>Cucurbitaceae</taxon>
        <taxon>Momordiceae</taxon>
        <taxon>Momordica</taxon>
    </lineage>
</organism>
<protein>
    <submittedName>
        <fullName evidence="4">Uncharacterized protein LOC111005289</fullName>
    </submittedName>
</protein>
<dbReference type="RefSeq" id="XP_022132432.1">
    <property type="nucleotide sequence ID" value="XM_022276740.1"/>
</dbReference>
<evidence type="ECO:0000256" key="1">
    <source>
        <dbReference type="SAM" id="Coils"/>
    </source>
</evidence>
<dbReference type="KEGG" id="mcha:111005289"/>
<feature type="region of interest" description="Disordered" evidence="2">
    <location>
        <begin position="295"/>
        <end position="319"/>
    </location>
</feature>
<feature type="region of interest" description="Disordered" evidence="2">
    <location>
        <begin position="1"/>
        <end position="51"/>
    </location>
</feature>
<keyword evidence="1" id="KW-0175">Coiled coil</keyword>
<keyword evidence="3" id="KW-1185">Reference proteome</keyword>
<dbReference type="Proteomes" id="UP000504603">
    <property type="component" value="Unplaced"/>
</dbReference>
<dbReference type="AlphaFoldDB" id="A0A6J1BTT5"/>
<accession>A0A6J1BTT5</accession>
<reference evidence="4" key="1">
    <citation type="submission" date="2025-08" db="UniProtKB">
        <authorList>
            <consortium name="RefSeq"/>
        </authorList>
    </citation>
    <scope>IDENTIFICATION</scope>
    <source>
        <strain evidence="4">OHB3-1</strain>
    </source>
</reference>
<evidence type="ECO:0000313" key="3">
    <source>
        <dbReference type="Proteomes" id="UP000504603"/>
    </source>
</evidence>
<evidence type="ECO:0000313" key="4">
    <source>
        <dbReference type="RefSeq" id="XP_022132432.1"/>
    </source>
</evidence>
<sequence>MEKEEELDFASAPNLQHDANGVLRKNERSVPDATDASRNAKSECQSLQNAARQNEQYTALLQRALDPQHAGEKSTSSSAAAMNEPIQPPQNLANIQPPPQFVLSSQPFWLQPRADGVAGFQPQTPNFGYPVGYPTYSGFPGYWEPSIWWGQSQPLLFPGMSNYPRASYGFVSSQSWPMPVSSCITSSSSGQPILRGVIKPPEKLSQKHQRLWEAQSVENVQLWNMMGQLQGELADCKGRLIKLEAEISSLRSAAMEEPAVKVGNGGITVRGQAAKRGRPKRAIALVGSQLPLQPRAQGRKPAIGRTREEEADPTVLEKESLNKVDDKYKDFSSLVTTEQDRNEGVSTTITQDNGAVETDDGTLKMPASLGNQLLQQFPEIESMSILKSNYEGIISEDSKRNTLSIAFPTFYTNEL</sequence>
<dbReference type="OrthoDB" id="1913411at2759"/>
<feature type="coiled-coil region" evidence="1">
    <location>
        <begin position="226"/>
        <end position="253"/>
    </location>
</feature>
<name>A0A6J1BTT5_MOMCH</name>
<feature type="compositionally biased region" description="Polar residues" evidence="2">
    <location>
        <begin position="36"/>
        <end position="51"/>
    </location>
</feature>
<proteinExistence type="predicted"/>